<dbReference type="AlphaFoldDB" id="A0A915IDJ9"/>
<protein>
    <submittedName>
        <fullName evidence="2">Uncharacterized protein</fullName>
    </submittedName>
</protein>
<evidence type="ECO:0000313" key="2">
    <source>
        <dbReference type="WBParaSite" id="nRc.2.0.1.t12260-RA"/>
    </source>
</evidence>
<accession>A0A915IDJ9</accession>
<evidence type="ECO:0000313" key="1">
    <source>
        <dbReference type="Proteomes" id="UP000887565"/>
    </source>
</evidence>
<name>A0A915IDJ9_ROMCU</name>
<organism evidence="1 2">
    <name type="scientific">Romanomermis culicivorax</name>
    <name type="common">Nematode worm</name>
    <dbReference type="NCBI Taxonomy" id="13658"/>
    <lineage>
        <taxon>Eukaryota</taxon>
        <taxon>Metazoa</taxon>
        <taxon>Ecdysozoa</taxon>
        <taxon>Nematoda</taxon>
        <taxon>Enoplea</taxon>
        <taxon>Dorylaimia</taxon>
        <taxon>Mermithida</taxon>
        <taxon>Mermithoidea</taxon>
        <taxon>Mermithidae</taxon>
        <taxon>Romanomermis</taxon>
    </lineage>
</organism>
<proteinExistence type="predicted"/>
<dbReference type="Proteomes" id="UP000887565">
    <property type="component" value="Unplaced"/>
</dbReference>
<sequence length="90" mass="10478">MLLNNKICRFLPEISFNALLSFFILLSNKVDDIVEIIEHHHMMQKSQNIMKQGQFLQTSSVTSCIYLGITDEDKVIRAYSEQCCTDHFYS</sequence>
<keyword evidence="1" id="KW-1185">Reference proteome</keyword>
<dbReference type="WBParaSite" id="nRc.2.0.1.t12260-RA">
    <property type="protein sequence ID" value="nRc.2.0.1.t12260-RA"/>
    <property type="gene ID" value="nRc.2.0.1.g12260"/>
</dbReference>
<reference evidence="2" key="1">
    <citation type="submission" date="2022-11" db="UniProtKB">
        <authorList>
            <consortium name="WormBaseParasite"/>
        </authorList>
    </citation>
    <scope>IDENTIFICATION</scope>
</reference>